<gene>
    <name evidence="3" type="ORF">HLB16_00425</name>
</gene>
<dbReference type="RefSeq" id="WP_053821365.1">
    <property type="nucleotide sequence ID" value="NZ_BAAAEB010000007.1"/>
</dbReference>
<dbReference type="InterPro" id="IPR009936">
    <property type="entry name" value="DUF1468"/>
</dbReference>
<dbReference type="AlphaFoldDB" id="A0A849B674"/>
<feature type="domain" description="DUF1468" evidence="2">
    <location>
        <begin position="36"/>
        <end position="171"/>
    </location>
</feature>
<evidence type="ECO:0000256" key="1">
    <source>
        <dbReference type="SAM" id="Phobius"/>
    </source>
</evidence>
<keyword evidence="1" id="KW-0812">Transmembrane</keyword>
<feature type="transmembrane region" description="Helical" evidence="1">
    <location>
        <begin position="109"/>
        <end position="138"/>
    </location>
</feature>
<proteinExistence type="predicted"/>
<protein>
    <submittedName>
        <fullName evidence="3">Tripartite tricarboxylate transporter TctB family protein</fullName>
    </submittedName>
</protein>
<feature type="transmembrane region" description="Helical" evidence="1">
    <location>
        <begin position="144"/>
        <end position="162"/>
    </location>
</feature>
<keyword evidence="1" id="KW-0472">Membrane</keyword>
<name>A0A849B674_9BURK</name>
<sequence>METQQEHAAAAAHADRADHADAGARGMSLRAVELAVAALLLAAAAVVIWSNHRIGAGWAADGPEAGYFPLRVGVIVLVCSLAVAWQAWRTPADAIFASWQQLRQVCVILLPLSVYVALIGWLGIYVASAIFIAGFMMAVGKAEWWRAVLLGAGINLVLFWIFEIQFRVPLPKGPLEAALGF</sequence>
<dbReference type="Proteomes" id="UP000542973">
    <property type="component" value="Unassembled WGS sequence"/>
</dbReference>
<keyword evidence="1" id="KW-1133">Transmembrane helix</keyword>
<reference evidence="3 4" key="1">
    <citation type="submission" date="2020-05" db="EMBL/GenBank/DDBJ databases">
        <title>MicrobeNet Type strains.</title>
        <authorList>
            <person name="Nicholson A.C."/>
        </authorList>
    </citation>
    <scope>NUCLEOTIDE SEQUENCE [LARGE SCALE GENOMIC DNA]</scope>
    <source>
        <strain evidence="3 4">ATCC 700815</strain>
    </source>
</reference>
<dbReference type="EMBL" id="JABEMD010000001">
    <property type="protein sequence ID" value="NNH09345.1"/>
    <property type="molecule type" value="Genomic_DNA"/>
</dbReference>
<evidence type="ECO:0000313" key="4">
    <source>
        <dbReference type="Proteomes" id="UP000542973"/>
    </source>
</evidence>
<feature type="transmembrane region" description="Helical" evidence="1">
    <location>
        <begin position="70"/>
        <end position="88"/>
    </location>
</feature>
<organism evidence="3 4">
    <name type="scientific">Cupriavidus gilardii</name>
    <dbReference type="NCBI Taxonomy" id="82541"/>
    <lineage>
        <taxon>Bacteria</taxon>
        <taxon>Pseudomonadati</taxon>
        <taxon>Pseudomonadota</taxon>
        <taxon>Betaproteobacteria</taxon>
        <taxon>Burkholderiales</taxon>
        <taxon>Burkholderiaceae</taxon>
        <taxon>Cupriavidus</taxon>
    </lineage>
</organism>
<feature type="transmembrane region" description="Helical" evidence="1">
    <location>
        <begin position="31"/>
        <end position="50"/>
    </location>
</feature>
<accession>A0A849B674</accession>
<evidence type="ECO:0000313" key="3">
    <source>
        <dbReference type="EMBL" id="NNH09345.1"/>
    </source>
</evidence>
<dbReference type="Pfam" id="PF07331">
    <property type="entry name" value="TctB"/>
    <property type="match status" value="1"/>
</dbReference>
<evidence type="ECO:0000259" key="2">
    <source>
        <dbReference type="Pfam" id="PF07331"/>
    </source>
</evidence>
<comment type="caution">
    <text evidence="3">The sequence shown here is derived from an EMBL/GenBank/DDBJ whole genome shotgun (WGS) entry which is preliminary data.</text>
</comment>